<evidence type="ECO:0000256" key="4">
    <source>
        <dbReference type="ARBA" id="ARBA00023242"/>
    </source>
</evidence>
<dbReference type="InterPro" id="IPR035082">
    <property type="entry name" value="Nrap_D1"/>
</dbReference>
<evidence type="ECO:0000259" key="7">
    <source>
        <dbReference type="Pfam" id="PF03813"/>
    </source>
</evidence>
<evidence type="ECO:0000256" key="5">
    <source>
        <dbReference type="RuleBase" id="RU364032"/>
    </source>
</evidence>
<feature type="region of interest" description="Disordered" evidence="6">
    <location>
        <begin position="949"/>
        <end position="977"/>
    </location>
</feature>
<feature type="region of interest" description="Disordered" evidence="6">
    <location>
        <begin position="565"/>
        <end position="600"/>
    </location>
</feature>
<feature type="region of interest" description="Disordered" evidence="6">
    <location>
        <begin position="228"/>
        <end position="250"/>
    </location>
</feature>
<dbReference type="PANTHER" id="PTHR17972:SF0">
    <property type="entry name" value="NUCLEOLAR PROTEIN 6"/>
    <property type="match status" value="1"/>
</dbReference>
<gene>
    <name evidence="12" type="ORF">DUNSADRAFT_2352</name>
</gene>
<sequence>MSSGDEDGIHGSPVGSSEVDAESQSDEDMEDAQGKGLGQQGGMQASITYPHHHSKRITPEEADALQSDAVLGEDHTVMQLEVNELLAEARAQVTGTALAALDAEVAQLRKALALMRPHDVHARGTAPGFVREMGLDPENTSLPFQPPLAVAAIGSGAARCAMAGPAHPALDVALVIPPECMFKKAYLNHRYHARRGLYLAAVAAHLHSNKAFRSRPMRWEACQQDPTRPVLVLGPPSAPQSSPPSTSIPAAPHQFELRLMACLPPSTFPLAKLAPDRNAVRAVQQARPPGGPQKSAAQQQQQQQRKEEEQEAMLLPTPAYNASVVADCCALLHAALLQCALQANPKLADGLLLLKVWARQHALSASQTADGLDGHMLAMLMVHLAERGKLSSSMTPLQMLRAALHALCDPVAGLPKSLAMTPQPPEQLFGAAHAAAPALLAPFSPASASHHGSVQASAAAADALAHAACDGLPPSSAAPSLATFRKQASSSGGGVFIDPSGHCNLAAHMGRASLAAVAAAAKATLALLDAPADADEAVAAAFLTPASHASSADYIWAVAVADASEGSNTSHGGQRPGQAAYKGEDDAGASGLCRQPSASRDAEATVETLARIALADRATWVHAVRQPLQAAPVEHLQQGVLRPKAPGAVLLKARLDPTQALRLVDVGPAADDAKAAAKFRAFWGEASELRRFQDGKISEAVVWPAAQGARHTIPDRVLEFAFARHRPANGPGTILGCSSVLDAALRAHDPYSSSMGPGMGVQLSEAEDTDNVAITSARLIDAALVKLGKQLRSLEGLVLKVVGVQPQSSAIRQTSPCPPKPHPLASAATASAGSNKKKGAKGDVNGGTPGGFEGGRLPRCLEPVDVLVQIENSGRWPSNPQAFKKMKAALGLQLAEALEKSYGLITQTSEDAVDVFVDGFAFRLTLYSGRDEALMARLASDMLSRPAPNAATLPGATGPGGLSAGAASDAASPAASPESMPLIRNWHHGLVQAVGGANPAYAPTVRLAHRWLGAHLLSNHFAEEAVELLVAAAFTGPSACPPPGSRVTGPIAGQGRKR</sequence>
<dbReference type="Gene3D" id="1.10.1410.10">
    <property type="match status" value="1"/>
</dbReference>
<protein>
    <submittedName>
        <fullName evidence="12">Nrap protein-domain-containing protein</fullName>
    </submittedName>
</protein>
<dbReference type="Pfam" id="PF17403">
    <property type="entry name" value="Nrap_D2"/>
    <property type="match status" value="1"/>
</dbReference>
<feature type="compositionally biased region" description="Gly residues" evidence="6">
    <location>
        <begin position="844"/>
        <end position="854"/>
    </location>
</feature>
<name>A0ABQ7GVT2_DUNSA</name>
<feature type="domain" description="Nrap protein" evidence="8">
    <location>
        <begin position="347"/>
        <end position="408"/>
    </location>
</feature>
<dbReference type="InterPro" id="IPR005554">
    <property type="entry name" value="NOL6/Upt22"/>
</dbReference>
<feature type="compositionally biased region" description="Low complexity" evidence="6">
    <location>
        <begin position="964"/>
        <end position="977"/>
    </location>
</feature>
<dbReference type="InterPro" id="IPR035367">
    <property type="entry name" value="Nrap_D2"/>
</dbReference>
<evidence type="ECO:0000259" key="11">
    <source>
        <dbReference type="Pfam" id="PF17406"/>
    </source>
</evidence>
<dbReference type="Pfam" id="PF17405">
    <property type="entry name" value="Nrap_D4"/>
    <property type="match status" value="1"/>
</dbReference>
<dbReference type="InterPro" id="IPR035369">
    <property type="entry name" value="Nrap_D4"/>
</dbReference>
<evidence type="ECO:0000259" key="8">
    <source>
        <dbReference type="Pfam" id="PF17403"/>
    </source>
</evidence>
<comment type="subcellular location">
    <subcellularLocation>
        <location evidence="1 5">Nucleus</location>
        <location evidence="1 5">Nucleolus</location>
    </subcellularLocation>
</comment>
<dbReference type="Pfam" id="PF03813">
    <property type="entry name" value="Nrap"/>
    <property type="match status" value="1"/>
</dbReference>
<evidence type="ECO:0000313" key="12">
    <source>
        <dbReference type="EMBL" id="KAF5838726.1"/>
    </source>
</evidence>
<evidence type="ECO:0000259" key="9">
    <source>
        <dbReference type="Pfam" id="PF17404"/>
    </source>
</evidence>
<comment type="caution">
    <text evidence="12">The sequence shown here is derived from an EMBL/GenBank/DDBJ whole genome shotgun (WGS) entry which is preliminary data.</text>
</comment>
<comment type="similarity">
    <text evidence="2 5">Belongs to the NRAP family.</text>
</comment>
<evidence type="ECO:0000259" key="10">
    <source>
        <dbReference type="Pfam" id="PF17405"/>
    </source>
</evidence>
<evidence type="ECO:0000256" key="1">
    <source>
        <dbReference type="ARBA" id="ARBA00004604"/>
    </source>
</evidence>
<feature type="region of interest" description="Disordered" evidence="6">
    <location>
        <begin position="279"/>
        <end position="310"/>
    </location>
</feature>
<feature type="domain" description="Nrap protein" evidence="10">
    <location>
        <begin position="776"/>
        <end position="941"/>
    </location>
</feature>
<proteinExistence type="inferred from homology"/>
<feature type="domain" description="Nrap protein" evidence="11">
    <location>
        <begin position="999"/>
        <end position="1049"/>
    </location>
</feature>
<evidence type="ECO:0000256" key="3">
    <source>
        <dbReference type="ARBA" id="ARBA00022884"/>
    </source>
</evidence>
<reference evidence="12" key="1">
    <citation type="submission" date="2017-08" db="EMBL/GenBank/DDBJ databases">
        <authorList>
            <person name="Polle J.E."/>
            <person name="Barry K."/>
            <person name="Cushman J."/>
            <person name="Schmutz J."/>
            <person name="Tran D."/>
            <person name="Hathwaick L.T."/>
            <person name="Yim W.C."/>
            <person name="Jenkins J."/>
            <person name="Mckie-Krisberg Z.M."/>
            <person name="Prochnik S."/>
            <person name="Lindquist E."/>
            <person name="Dockter R.B."/>
            <person name="Adam C."/>
            <person name="Molina H."/>
            <person name="Bunkerborg J."/>
            <person name="Jin E."/>
            <person name="Buchheim M."/>
            <person name="Magnuson J."/>
        </authorList>
    </citation>
    <scope>NUCLEOTIDE SEQUENCE</scope>
    <source>
        <strain evidence="12">CCAP 19/18</strain>
    </source>
</reference>
<dbReference type="Pfam" id="PF17406">
    <property type="entry name" value="Nrap_D5"/>
    <property type="match status" value="1"/>
</dbReference>
<dbReference type="PANTHER" id="PTHR17972">
    <property type="entry name" value="NUCLEOLAR RNA-ASSOCIATED PROTEIN"/>
    <property type="match status" value="1"/>
</dbReference>
<feature type="compositionally biased region" description="Low complexity" evidence="6">
    <location>
        <begin position="293"/>
        <end position="303"/>
    </location>
</feature>
<accession>A0ABQ7GVT2</accession>
<dbReference type="Pfam" id="PF17404">
    <property type="entry name" value="Nrap_D3"/>
    <property type="match status" value="1"/>
</dbReference>
<feature type="compositionally biased region" description="Acidic residues" evidence="6">
    <location>
        <begin position="19"/>
        <end position="31"/>
    </location>
</feature>
<keyword evidence="13" id="KW-1185">Reference proteome</keyword>
<keyword evidence="3 5" id="KW-0694">RNA-binding</keyword>
<feature type="domain" description="Nrap protein" evidence="9">
    <location>
        <begin position="597"/>
        <end position="725"/>
    </location>
</feature>
<feature type="compositionally biased region" description="Low complexity" evidence="6">
    <location>
        <begin position="825"/>
        <end position="834"/>
    </location>
</feature>
<feature type="region of interest" description="Disordered" evidence="6">
    <location>
        <begin position="809"/>
        <end position="856"/>
    </location>
</feature>
<dbReference type="InterPro" id="IPR035368">
    <property type="entry name" value="Nrap_D3"/>
</dbReference>
<dbReference type="EMBL" id="MU069568">
    <property type="protein sequence ID" value="KAF5838726.1"/>
    <property type="molecule type" value="Genomic_DNA"/>
</dbReference>
<dbReference type="Proteomes" id="UP000815325">
    <property type="component" value="Unassembled WGS sequence"/>
</dbReference>
<evidence type="ECO:0000256" key="2">
    <source>
        <dbReference type="ARBA" id="ARBA00006674"/>
    </source>
</evidence>
<feature type="region of interest" description="Disordered" evidence="6">
    <location>
        <begin position="1"/>
        <end position="45"/>
    </location>
</feature>
<keyword evidence="4 5" id="KW-0539">Nucleus</keyword>
<organism evidence="12 13">
    <name type="scientific">Dunaliella salina</name>
    <name type="common">Green alga</name>
    <name type="synonym">Protococcus salinus</name>
    <dbReference type="NCBI Taxonomy" id="3046"/>
    <lineage>
        <taxon>Eukaryota</taxon>
        <taxon>Viridiplantae</taxon>
        <taxon>Chlorophyta</taxon>
        <taxon>core chlorophytes</taxon>
        <taxon>Chlorophyceae</taxon>
        <taxon>CS clade</taxon>
        <taxon>Chlamydomonadales</taxon>
        <taxon>Dunaliellaceae</taxon>
        <taxon>Dunaliella</taxon>
    </lineage>
</organism>
<dbReference type="InterPro" id="IPR035370">
    <property type="entry name" value="Nrap_D5"/>
</dbReference>
<evidence type="ECO:0000256" key="6">
    <source>
        <dbReference type="SAM" id="MobiDB-lite"/>
    </source>
</evidence>
<feature type="domain" description="Nrap protein" evidence="7">
    <location>
        <begin position="171"/>
        <end position="340"/>
    </location>
</feature>
<evidence type="ECO:0000313" key="13">
    <source>
        <dbReference type="Proteomes" id="UP000815325"/>
    </source>
</evidence>